<gene>
    <name evidence="10 11 12 13" type="primary">pcbp3.S</name>
    <name evidence="10 11 12" type="synonym">hnrnp-e2</name>
    <name evidence="11 12" type="synonym">pcbp2b</name>
    <name evidence="10 11 12" type="synonym">pcbp3</name>
</gene>
<evidence type="ECO:0000256" key="2">
    <source>
        <dbReference type="ARBA" id="ARBA00022490"/>
    </source>
</evidence>
<feature type="region of interest" description="Disordered" evidence="7">
    <location>
        <begin position="348"/>
        <end position="368"/>
    </location>
</feature>
<dbReference type="AGR" id="Xenbase:XB-GENE-944671"/>
<dbReference type="GO" id="GO:0006357">
    <property type="term" value="P:regulation of transcription by RNA polymerase II"/>
    <property type="evidence" value="ECO:0000318"/>
    <property type="project" value="GO_Central"/>
</dbReference>
<dbReference type="GO" id="GO:0005654">
    <property type="term" value="C:nucleoplasm"/>
    <property type="evidence" value="ECO:0000318"/>
    <property type="project" value="GO_Central"/>
</dbReference>
<name>A0A1L8HA56_XENLA</name>
<dbReference type="PROSITE" id="PS50084">
    <property type="entry name" value="KH_TYPE_1"/>
    <property type="match status" value="3"/>
</dbReference>
<dbReference type="CDD" id="cd22515">
    <property type="entry name" value="KH-I_PCBP1_2_rpt1"/>
    <property type="match status" value="1"/>
</dbReference>
<evidence type="ECO:0000313" key="10">
    <source>
        <dbReference type="RefSeq" id="XP_018103519.1"/>
    </source>
</evidence>
<dbReference type="SMART" id="SM00322">
    <property type="entry name" value="KH"/>
    <property type="match status" value="3"/>
</dbReference>
<dbReference type="InterPro" id="IPR004087">
    <property type="entry name" value="KH_dom"/>
</dbReference>
<evidence type="ECO:0000256" key="6">
    <source>
        <dbReference type="PROSITE-ProRule" id="PRU00117"/>
    </source>
</evidence>
<evidence type="ECO:0000256" key="4">
    <source>
        <dbReference type="ARBA" id="ARBA00022884"/>
    </source>
</evidence>
<feature type="region of interest" description="Disordered" evidence="7">
    <location>
        <begin position="433"/>
        <end position="459"/>
    </location>
</feature>
<dbReference type="RefSeq" id="XP_018103520.1">
    <property type="nucleotide sequence ID" value="XM_018248031.2"/>
</dbReference>
<sequence length="459" mass="47784">MDTGVIEGGLNVTLTIRLLMHGKEVGSIIGKKGESVKKMREESGARINISEGNCPERIITLAGPTNAIFKAFSMIIDKLEEDISSSMTNSTASSKPPVTLRLVVPASQCGSLIGKGGCKIKEIRESTGAQVQVAGDMLPNSTERAITIAGIPQSIIECVKQICVVMLESPPKGVTIPYRPKPSSSPVIFAGGQVSRQAGGHACETDLWEGRRSHTGGVSLDAVDLHGAYTIQGQYAIPQPDLTKLHQLAMQQSHFPMSHSGNTGFSGGIDASAQATSHELTIPNDLIGCIIGRQGAKINEIRQMSGAQIKIANPVEGSNDRQVTITGSTASISLAQYLINVSLESAKPSSSQSATTPDHLSISQPSTLSSAAPSSLVITSTAGACEPSSASTSSSSSSDPPSSLPTPSTVPCVSNLLDMKPVPLLALNVVSTASSSTSSSSAAQLYSKVKSEKQRFSPY</sequence>
<proteinExistence type="predicted"/>
<evidence type="ECO:0000256" key="3">
    <source>
        <dbReference type="ARBA" id="ARBA00022737"/>
    </source>
</evidence>
<dbReference type="FunFam" id="3.30.1370.10:FF:000002">
    <property type="entry name" value="poly(RC)-binding protein 2 isoform X1"/>
    <property type="match status" value="1"/>
</dbReference>
<evidence type="ECO:0000313" key="11">
    <source>
        <dbReference type="RefSeq" id="XP_018103520.1"/>
    </source>
</evidence>
<dbReference type="GeneID" id="379815"/>
<feature type="compositionally biased region" description="Polar residues" evidence="7">
    <location>
        <begin position="348"/>
        <end position="362"/>
    </location>
</feature>
<dbReference type="Pfam" id="PF00013">
    <property type="entry name" value="KH_1"/>
    <property type="match status" value="3"/>
</dbReference>
<dbReference type="PANTHER" id="PTHR10288">
    <property type="entry name" value="KH DOMAIN CONTAINING RNA BINDING PROTEIN"/>
    <property type="match status" value="1"/>
</dbReference>
<evidence type="ECO:0000313" key="13">
    <source>
        <dbReference type="Xenbase" id="XB-GENE-944671"/>
    </source>
</evidence>
<accession>A0A1L8HA56</accession>
<feature type="domain" description="K Homology" evidence="8">
    <location>
        <begin position="12"/>
        <end position="80"/>
    </location>
</feature>
<dbReference type="PaxDb" id="8355-A0A1L8HA56"/>
<evidence type="ECO:0000259" key="8">
    <source>
        <dbReference type="SMART" id="SM00322"/>
    </source>
</evidence>
<evidence type="ECO:0000256" key="5">
    <source>
        <dbReference type="ARBA" id="ARBA00023125"/>
    </source>
</evidence>
<dbReference type="RefSeq" id="XP_018103522.1">
    <property type="nucleotide sequence ID" value="XM_018248033.2"/>
</dbReference>
<dbReference type="FunFam" id="3.30.1370.10:FF:000003">
    <property type="entry name" value="poly(RC)-binding protein 2 isoform X1"/>
    <property type="match status" value="1"/>
</dbReference>
<dbReference type="RefSeq" id="XP_018103519.1">
    <property type="nucleotide sequence ID" value="XM_018248030.2"/>
</dbReference>
<evidence type="ECO:0000313" key="9">
    <source>
        <dbReference type="Proteomes" id="UP000186698"/>
    </source>
</evidence>
<evidence type="ECO:0000256" key="1">
    <source>
        <dbReference type="ARBA" id="ARBA00004496"/>
    </source>
</evidence>
<feature type="compositionally biased region" description="Basic and acidic residues" evidence="7">
    <location>
        <begin position="449"/>
        <end position="459"/>
    </location>
</feature>
<organism evidence="10">
    <name type="scientific">Xenopus laevis</name>
    <name type="common">African clawed frog</name>
    <dbReference type="NCBI Taxonomy" id="8355"/>
    <lineage>
        <taxon>Eukaryota</taxon>
        <taxon>Metazoa</taxon>
        <taxon>Chordata</taxon>
        <taxon>Craniata</taxon>
        <taxon>Vertebrata</taxon>
        <taxon>Euteleostomi</taxon>
        <taxon>Amphibia</taxon>
        <taxon>Batrachia</taxon>
        <taxon>Anura</taxon>
        <taxon>Pipoidea</taxon>
        <taxon>Pipidae</taxon>
        <taxon>Xenopodinae</taxon>
        <taxon>Xenopus</taxon>
        <taxon>Xenopus</taxon>
    </lineage>
</organism>
<keyword evidence="3" id="KW-0677">Repeat</keyword>
<dbReference type="Proteomes" id="UP000186698">
    <property type="component" value="Chromosome 2S"/>
</dbReference>
<dbReference type="GO" id="GO:0003697">
    <property type="term" value="F:single-stranded DNA binding"/>
    <property type="evidence" value="ECO:0000318"/>
    <property type="project" value="GO_Central"/>
</dbReference>
<feature type="domain" description="K Homology" evidence="8">
    <location>
        <begin position="96"/>
        <end position="167"/>
    </location>
</feature>
<dbReference type="GO" id="GO:0003729">
    <property type="term" value="F:mRNA binding"/>
    <property type="evidence" value="ECO:0000318"/>
    <property type="project" value="GO_Central"/>
</dbReference>
<dbReference type="GO" id="GO:0005737">
    <property type="term" value="C:cytoplasm"/>
    <property type="evidence" value="ECO:0000318"/>
    <property type="project" value="GO_Central"/>
</dbReference>
<keyword evidence="4 6" id="KW-0694">RNA-binding</keyword>
<comment type="subcellular location">
    <subcellularLocation>
        <location evidence="1">Cytoplasm</location>
    </subcellularLocation>
</comment>
<dbReference type="FunFam" id="3.30.1370.10:FF:000005">
    <property type="entry name" value="poly(RC)-binding protein 2 isoform X1"/>
    <property type="match status" value="1"/>
</dbReference>
<dbReference type="Gene3D" id="3.30.1370.10">
    <property type="entry name" value="K Homology domain, type 1"/>
    <property type="match status" value="3"/>
</dbReference>
<dbReference type="OrthoDB" id="442947at2759"/>
<dbReference type="InterPro" id="IPR036612">
    <property type="entry name" value="KH_dom_type_1_sf"/>
</dbReference>
<keyword evidence="5" id="KW-0238">DNA-binding</keyword>
<dbReference type="CDD" id="cd22518">
    <property type="entry name" value="KH-I_PCBP1_2_rpt2"/>
    <property type="match status" value="1"/>
</dbReference>
<evidence type="ECO:0000256" key="7">
    <source>
        <dbReference type="SAM" id="MobiDB-lite"/>
    </source>
</evidence>
<dbReference type="CTD" id="379815"/>
<dbReference type="Xenbase" id="XB-GENE-944671">
    <property type="gene designation" value="pcbp3.S"/>
</dbReference>
<reference evidence="10 11" key="1">
    <citation type="submission" date="2022-04" db="UniProtKB">
        <authorList>
            <consortium name="RefSeq"/>
        </authorList>
    </citation>
    <scope>IDENTIFICATION</scope>
    <source>
        <strain evidence="9 10">J_2021</strain>
        <tissue evidence="10 11">Erythrocytes</tissue>
    </source>
</reference>
<feature type="compositionally biased region" description="Low complexity" evidence="7">
    <location>
        <begin position="433"/>
        <end position="443"/>
    </location>
</feature>
<dbReference type="InterPro" id="IPR004088">
    <property type="entry name" value="KH_dom_type_1"/>
</dbReference>
<dbReference type="CDD" id="cd22521">
    <property type="entry name" value="KH-I_PCBP1_2_rpt3"/>
    <property type="match status" value="1"/>
</dbReference>
<dbReference type="Bgee" id="379815">
    <property type="expression patterns" value="Expressed in blastula and 19 other cell types or tissues"/>
</dbReference>
<evidence type="ECO:0000313" key="12">
    <source>
        <dbReference type="RefSeq" id="XP_018103522.1"/>
    </source>
</evidence>
<feature type="region of interest" description="Disordered" evidence="7">
    <location>
        <begin position="387"/>
        <end position="410"/>
    </location>
</feature>
<dbReference type="GO" id="GO:0005634">
    <property type="term" value="C:nucleus"/>
    <property type="evidence" value="ECO:0000318"/>
    <property type="project" value="GO_Central"/>
</dbReference>
<keyword evidence="9" id="KW-1185">Reference proteome</keyword>
<keyword evidence="2" id="KW-0963">Cytoplasm</keyword>
<dbReference type="SUPFAM" id="SSF54791">
    <property type="entry name" value="Eukaryotic type KH-domain (KH-domain type I)"/>
    <property type="match status" value="3"/>
</dbReference>
<dbReference type="STRING" id="8355.A0A1L8HA56"/>
<protein>
    <submittedName>
        <fullName evidence="10 11">poly(RC) binding protein 3 S homeolog isoform X1</fullName>
    </submittedName>
</protein>
<feature type="domain" description="K Homology" evidence="8">
    <location>
        <begin position="274"/>
        <end position="344"/>
    </location>
</feature>
<dbReference type="AlphaFoldDB" id="A0A1L8HA56"/>